<comment type="caution">
    <text evidence="1">The sequence shown here is derived from an EMBL/GenBank/DDBJ whole genome shotgun (WGS) entry which is preliminary data.</text>
</comment>
<keyword evidence="2" id="KW-1185">Reference proteome</keyword>
<reference evidence="1" key="1">
    <citation type="submission" date="2022-11" db="EMBL/GenBank/DDBJ databases">
        <title>Genome Sequence of Boeremia exigua.</title>
        <authorList>
            <person name="Buettner E."/>
        </authorList>
    </citation>
    <scope>NUCLEOTIDE SEQUENCE</scope>
    <source>
        <strain evidence="1">CU02</strain>
    </source>
</reference>
<proteinExistence type="predicted"/>
<accession>A0ACC2I0P2</accession>
<dbReference type="EMBL" id="JAPHNI010000764">
    <property type="protein sequence ID" value="KAJ8108331.1"/>
    <property type="molecule type" value="Genomic_DNA"/>
</dbReference>
<evidence type="ECO:0000313" key="1">
    <source>
        <dbReference type="EMBL" id="KAJ8108331.1"/>
    </source>
</evidence>
<gene>
    <name evidence="1" type="ORF">OPT61_g8249</name>
</gene>
<evidence type="ECO:0000313" key="2">
    <source>
        <dbReference type="Proteomes" id="UP001153331"/>
    </source>
</evidence>
<name>A0ACC2I0P2_9PLEO</name>
<protein>
    <submittedName>
        <fullName evidence="1">Uncharacterized protein</fullName>
    </submittedName>
</protein>
<organism evidence="1 2">
    <name type="scientific">Boeremia exigua</name>
    <dbReference type="NCBI Taxonomy" id="749465"/>
    <lineage>
        <taxon>Eukaryota</taxon>
        <taxon>Fungi</taxon>
        <taxon>Dikarya</taxon>
        <taxon>Ascomycota</taxon>
        <taxon>Pezizomycotina</taxon>
        <taxon>Dothideomycetes</taxon>
        <taxon>Pleosporomycetidae</taxon>
        <taxon>Pleosporales</taxon>
        <taxon>Pleosporineae</taxon>
        <taxon>Didymellaceae</taxon>
        <taxon>Boeremia</taxon>
    </lineage>
</organism>
<dbReference type="Proteomes" id="UP001153331">
    <property type="component" value="Unassembled WGS sequence"/>
</dbReference>
<sequence length="729" mass="81690">MWSLTQISRLPAARCGATTRIGSAQNAQLLRPSTCLEGGRYFTSKAQLAQSYSPTYVSPLTEAKNTRTPRAHWRTQTGLRTARAQFATMHRAPAAMVTKPLTDPNVEIRTPRDPNTLSNYHNFVTKHTSVDFEIDFEHKILSGAVGLDLESLTDEDVKEIVLDSSFLDISEVKVDGKSAEFKVGDRIEPYGAPLRITLPSSVPKGKIVSLVIAVSTTEKCTALQWMTPAQTSNKKSPYMFSQCQAIHARSVFPCQDTPDVKSTFSFALRSHLPVLASGLPTGASDYQPPKKEGEQGTLKYTFEQKVPINSYLFAVASGDLACASIGPRSTVWTGPEELLECQRELEGEIEPFMKAIESTVAPKYQWTQYNILILPPSFPYGGMENPVWTYATPSIISGDKQNIDVIAHELSHSWSGNLVSCASWEHFWLNEGWTTYLERRIQASIHGEPHRHFSAIIGWKALEESIERYGTDHEYTKLITNLKGQDPDDAFSSIPYEKGFHALYQFELLLSKEKWDTFIPHYFSTFANKSIDSYDFKACLIDFFASDASASKKLADFDWDKLFYAPGYPPKPVFDDTLVKSCYALASKWEARVSGKTDDTFTPSAADIAGWVSNQSVVFIERLQSFGTRFSAADIRLLGDTYGYSATANIEVASRFLCLGLKAKAPETYEPAAQLLGRIGRMKFVRPLFRLLNEADRELAVQTFERNKDFYHPICRQMVEKDLFGDESK</sequence>